<dbReference type="CDD" id="cd02068">
    <property type="entry name" value="radical_SAM_B12_BD"/>
    <property type="match status" value="1"/>
</dbReference>
<accession>A0ABR7INX2</accession>
<dbReference type="Pfam" id="PF02310">
    <property type="entry name" value="B12-binding"/>
    <property type="match status" value="1"/>
</dbReference>
<dbReference type="Gene3D" id="3.80.30.20">
    <property type="entry name" value="tm_1862 like domain"/>
    <property type="match status" value="1"/>
</dbReference>
<dbReference type="SUPFAM" id="SSF52242">
    <property type="entry name" value="Cobalamin (vitamin B12)-binding domain"/>
    <property type="match status" value="1"/>
</dbReference>
<keyword evidence="4" id="KW-0408">Iron</keyword>
<gene>
    <name evidence="8" type="ORF">H8Z77_02165</name>
</gene>
<dbReference type="SFLD" id="SFLDS00029">
    <property type="entry name" value="Radical_SAM"/>
    <property type="match status" value="1"/>
</dbReference>
<evidence type="ECO:0000313" key="8">
    <source>
        <dbReference type="EMBL" id="MBC5786826.1"/>
    </source>
</evidence>
<dbReference type="SUPFAM" id="SSF102114">
    <property type="entry name" value="Radical SAM enzymes"/>
    <property type="match status" value="1"/>
</dbReference>
<dbReference type="InterPro" id="IPR051198">
    <property type="entry name" value="BchE-like"/>
</dbReference>
<dbReference type="InterPro" id="IPR007197">
    <property type="entry name" value="rSAM"/>
</dbReference>
<dbReference type="PROSITE" id="PS51918">
    <property type="entry name" value="RADICAL_SAM"/>
    <property type="match status" value="1"/>
</dbReference>
<evidence type="ECO:0000256" key="2">
    <source>
        <dbReference type="ARBA" id="ARBA00022691"/>
    </source>
</evidence>
<dbReference type="Pfam" id="PF13311">
    <property type="entry name" value="DUF4080"/>
    <property type="match status" value="1"/>
</dbReference>
<dbReference type="SFLD" id="SFLDG01082">
    <property type="entry name" value="B12-binding_domain_containing"/>
    <property type="match status" value="1"/>
</dbReference>
<keyword evidence="2" id="KW-0949">S-adenosyl-L-methionine</keyword>
<reference evidence="8 9" key="1">
    <citation type="submission" date="2020-08" db="EMBL/GenBank/DDBJ databases">
        <title>Genome public.</title>
        <authorList>
            <person name="Liu C."/>
            <person name="Sun Q."/>
        </authorList>
    </citation>
    <scope>NUCLEOTIDE SEQUENCE [LARGE SCALE GENOMIC DNA]</scope>
    <source>
        <strain evidence="8 9">NSJ-27</strain>
    </source>
</reference>
<keyword evidence="9" id="KW-1185">Reference proteome</keyword>
<proteinExistence type="predicted"/>
<evidence type="ECO:0000256" key="5">
    <source>
        <dbReference type="ARBA" id="ARBA00023014"/>
    </source>
</evidence>
<dbReference type="SMART" id="SM00729">
    <property type="entry name" value="Elp3"/>
    <property type="match status" value="1"/>
</dbReference>
<dbReference type="InterPro" id="IPR034466">
    <property type="entry name" value="Methyltransferase_Class_B"/>
</dbReference>
<evidence type="ECO:0000256" key="3">
    <source>
        <dbReference type="ARBA" id="ARBA00022723"/>
    </source>
</evidence>
<evidence type="ECO:0000259" key="6">
    <source>
        <dbReference type="PROSITE" id="PS51332"/>
    </source>
</evidence>
<dbReference type="RefSeq" id="WP_186996034.1">
    <property type="nucleotide sequence ID" value="NZ_JACOQK010000001.1"/>
</dbReference>
<dbReference type="InterPro" id="IPR036724">
    <property type="entry name" value="Cobalamin-bd_sf"/>
</dbReference>
<evidence type="ECO:0000256" key="4">
    <source>
        <dbReference type="ARBA" id="ARBA00023004"/>
    </source>
</evidence>
<dbReference type="SFLD" id="SFLDG01123">
    <property type="entry name" value="methyltransferase_(Class_B)"/>
    <property type="match status" value="1"/>
</dbReference>
<evidence type="ECO:0000259" key="7">
    <source>
        <dbReference type="PROSITE" id="PS51918"/>
    </source>
</evidence>
<comment type="caution">
    <text evidence="8">The sequence shown here is derived from an EMBL/GenBank/DDBJ whole genome shotgun (WGS) entry which is preliminary data.</text>
</comment>
<dbReference type="EMBL" id="JACOQK010000001">
    <property type="protein sequence ID" value="MBC5786826.1"/>
    <property type="molecule type" value="Genomic_DNA"/>
</dbReference>
<dbReference type="Proteomes" id="UP000649151">
    <property type="component" value="Unassembled WGS sequence"/>
</dbReference>
<dbReference type="InterPro" id="IPR058240">
    <property type="entry name" value="rSAM_sf"/>
</dbReference>
<keyword evidence="5" id="KW-0411">Iron-sulfur</keyword>
<evidence type="ECO:0000256" key="1">
    <source>
        <dbReference type="ARBA" id="ARBA00001966"/>
    </source>
</evidence>
<dbReference type="Pfam" id="PF04055">
    <property type="entry name" value="Radical_SAM"/>
    <property type="match status" value="1"/>
</dbReference>
<keyword evidence="3" id="KW-0479">Metal-binding</keyword>
<dbReference type="Gene3D" id="3.40.50.280">
    <property type="entry name" value="Cobalamin-binding domain"/>
    <property type="match status" value="1"/>
</dbReference>
<feature type="domain" description="B12-binding" evidence="6">
    <location>
        <begin position="1"/>
        <end position="134"/>
    </location>
</feature>
<evidence type="ECO:0000313" key="9">
    <source>
        <dbReference type="Proteomes" id="UP000649151"/>
    </source>
</evidence>
<protein>
    <submittedName>
        <fullName evidence="8">B12-binding domain-containing radical SAM protein</fullName>
    </submittedName>
</protein>
<sequence length="583" mass="68619">MKFILVSLNAKFIHSNLAIRSIQKYTQLHTGIMPEIREYTINQPEELILRELFEEHPDIVGFSCYIWNIDMILRLVVQLKQVAPDITIVLGGPEVSYNSKELLESYPVDMVIRGEGEKTFAELVQALQNKVSLDSVKGLTWKIGSQLVENPPQPPLRLDDIPFVYDDERMAQFQNRIIYYESSRGCPYQCAYCLSSIEKGVRLLSEQRVEQDLQFFLDHRVKQVKFVDRSFNCNKHHALHIWKYVAEHDNGITNFHCEINGDTLDEESISFLQTARKGLFQFEIGIQTTNEKTLKEIHRKNNFDRIAQVVAALQKNKNIHLHLDLIAGLPHEDYHSFGKSFNDVYALHPDQFQLGFLKLLKGSDLERRQKELGITCRKTAPYEVLFTRWLPFERTLQLKMIEEMVEQYYNSNRFKACIRYLETLFPTPFSLYENLAGFYQKKGYHKVSHTKEQAYTILYEFLMELPKGNLEYFQWLAKFDLYSHEKAKKIPSWIPNDLTTEQKQPIYQFYNQPENIKTYLPDYQNLNGLQIYRMAHLEKFPFHPLTGQQQECYLLFNYRQTDLLGNALVIELPVEQIETEMEN</sequence>
<dbReference type="PROSITE" id="PS51332">
    <property type="entry name" value="B12_BINDING"/>
    <property type="match status" value="1"/>
</dbReference>
<organism evidence="8 9">
    <name type="scientific">Clostridium facile</name>
    <dbReference type="NCBI Taxonomy" id="2763035"/>
    <lineage>
        <taxon>Bacteria</taxon>
        <taxon>Bacillati</taxon>
        <taxon>Bacillota</taxon>
        <taxon>Clostridia</taxon>
        <taxon>Eubacteriales</taxon>
        <taxon>Clostridiaceae</taxon>
        <taxon>Clostridium</taxon>
    </lineage>
</organism>
<comment type="cofactor">
    <cofactor evidence="1">
        <name>[4Fe-4S] cluster</name>
        <dbReference type="ChEBI" id="CHEBI:49883"/>
    </cofactor>
</comment>
<dbReference type="InterPro" id="IPR023404">
    <property type="entry name" value="rSAM_horseshoe"/>
</dbReference>
<dbReference type="PANTHER" id="PTHR43409">
    <property type="entry name" value="ANAEROBIC MAGNESIUM-PROTOPORPHYRIN IX MONOMETHYL ESTER CYCLASE-RELATED"/>
    <property type="match status" value="1"/>
</dbReference>
<dbReference type="PANTHER" id="PTHR43409:SF16">
    <property type="entry name" value="SLR0320 PROTEIN"/>
    <property type="match status" value="1"/>
</dbReference>
<dbReference type="InterPro" id="IPR006158">
    <property type="entry name" value="Cobalamin-bd"/>
</dbReference>
<dbReference type="InterPro" id="IPR025288">
    <property type="entry name" value="DUF4080"/>
</dbReference>
<dbReference type="InterPro" id="IPR006638">
    <property type="entry name" value="Elp3/MiaA/NifB-like_rSAM"/>
</dbReference>
<feature type="domain" description="Radical SAM core" evidence="7">
    <location>
        <begin position="172"/>
        <end position="399"/>
    </location>
</feature>
<name>A0ABR7INX2_9CLOT</name>